<dbReference type="EMBL" id="FO203522">
    <property type="protein sequence ID" value="CCO25374.1"/>
    <property type="molecule type" value="Genomic_DNA"/>
</dbReference>
<dbReference type="KEGG" id="dhy:DESAM_23107"/>
<dbReference type="FunFam" id="3.30.70.270:FF:000001">
    <property type="entry name" value="Diguanylate cyclase domain protein"/>
    <property type="match status" value="1"/>
</dbReference>
<evidence type="ECO:0000256" key="1">
    <source>
        <dbReference type="ARBA" id="ARBA00004651"/>
    </source>
</evidence>
<dbReference type="Pfam" id="PF02743">
    <property type="entry name" value="dCache_1"/>
    <property type="match status" value="1"/>
</dbReference>
<gene>
    <name evidence="10" type="ORF">DESAM_23107</name>
</gene>
<evidence type="ECO:0000256" key="2">
    <source>
        <dbReference type="ARBA" id="ARBA00012528"/>
    </source>
</evidence>
<dbReference type="OrthoDB" id="9812260at2"/>
<keyword evidence="11" id="KW-1185">Reference proteome</keyword>
<dbReference type="HOGENOM" id="CLU_029518_0_0_7"/>
<evidence type="ECO:0000256" key="8">
    <source>
        <dbReference type="SAM" id="Phobius"/>
    </source>
</evidence>
<evidence type="ECO:0000256" key="5">
    <source>
        <dbReference type="ARBA" id="ARBA00022989"/>
    </source>
</evidence>
<evidence type="ECO:0000313" key="11">
    <source>
        <dbReference type="Proteomes" id="UP000010808"/>
    </source>
</evidence>
<dbReference type="GO" id="GO:0005886">
    <property type="term" value="C:plasma membrane"/>
    <property type="evidence" value="ECO:0007669"/>
    <property type="project" value="UniProtKB-SubCell"/>
</dbReference>
<evidence type="ECO:0000313" key="10">
    <source>
        <dbReference type="EMBL" id="CCO25374.1"/>
    </source>
</evidence>
<dbReference type="Proteomes" id="UP000010808">
    <property type="component" value="Chromosome"/>
</dbReference>
<dbReference type="GO" id="GO:0052621">
    <property type="term" value="F:diguanylate cyclase activity"/>
    <property type="evidence" value="ECO:0007669"/>
    <property type="project" value="UniProtKB-EC"/>
</dbReference>
<sequence>MSVRVKLILVLTAILVGAFISLSVFNYNVSRQNARDEMLNSALPLTRDNIYSEIQAGLMRPLFVSSLMANDTFLKDWTKSGETDVLQIMRYLDEIKNKYGFFSSFFVSAKSGKYFYSQGILKVISPRDSRDDWFYKFINSNAAYDLNVDNNEADKNILTIFINHRVEDKDGNLLGVTGVGLKMDNVSKLLKSFSEKYSKMIFLVDPQGTVQAHHEVYQIEHTNIKDVPGLSEIADQVLATVYNDPATYECVVDGEKILLTARYIPELEWFLIVEQRESEMLQSARGNFQRTLIIGGLATVLIVILSIFTVNYFQLRLEKQANTDELTGVANRRAFEIRVGDAINTFFKTGKLFSIILLDVDCFKQVNDLYGHIEGDAALKKISTLITGAIREIDMCARWGGDEFIILVAGDGEQAVAIAERIRSSVDSSHCCEKCAKTEDVKITVSCGVAQYAEGDSLDSLTRRADQAMYESKKQGRNVVVKA</sequence>
<evidence type="ECO:0000259" key="9">
    <source>
        <dbReference type="PROSITE" id="PS50887"/>
    </source>
</evidence>
<evidence type="ECO:0000256" key="4">
    <source>
        <dbReference type="ARBA" id="ARBA00022692"/>
    </source>
</evidence>
<dbReference type="CDD" id="cd01949">
    <property type="entry name" value="GGDEF"/>
    <property type="match status" value="1"/>
</dbReference>
<organism evidence="10 11">
    <name type="scientific">Maridesulfovibrio hydrothermalis AM13 = DSM 14728</name>
    <dbReference type="NCBI Taxonomy" id="1121451"/>
    <lineage>
        <taxon>Bacteria</taxon>
        <taxon>Pseudomonadati</taxon>
        <taxon>Thermodesulfobacteriota</taxon>
        <taxon>Desulfovibrionia</taxon>
        <taxon>Desulfovibrionales</taxon>
        <taxon>Desulfovibrionaceae</taxon>
        <taxon>Maridesulfovibrio</taxon>
    </lineage>
</organism>
<keyword evidence="6 8" id="KW-0472">Membrane</keyword>
<dbReference type="STRING" id="1121451.DESAM_23107"/>
<dbReference type="InterPro" id="IPR050469">
    <property type="entry name" value="Diguanylate_Cyclase"/>
</dbReference>
<accession>L0RF43</accession>
<dbReference type="InterPro" id="IPR043128">
    <property type="entry name" value="Rev_trsase/Diguanyl_cyclase"/>
</dbReference>
<protein>
    <recommendedName>
        <fullName evidence="2">diguanylate cyclase</fullName>
        <ecNumber evidence="2">2.7.7.65</ecNumber>
    </recommendedName>
</protein>
<dbReference type="PROSITE" id="PS50887">
    <property type="entry name" value="GGDEF"/>
    <property type="match status" value="1"/>
</dbReference>
<dbReference type="InterPro" id="IPR033479">
    <property type="entry name" value="dCache_1"/>
</dbReference>
<dbReference type="InterPro" id="IPR000160">
    <property type="entry name" value="GGDEF_dom"/>
</dbReference>
<dbReference type="RefSeq" id="WP_015337971.1">
    <property type="nucleotide sequence ID" value="NC_020055.1"/>
</dbReference>
<dbReference type="PANTHER" id="PTHR45138:SF9">
    <property type="entry name" value="DIGUANYLATE CYCLASE DGCM-RELATED"/>
    <property type="match status" value="1"/>
</dbReference>
<dbReference type="EC" id="2.7.7.65" evidence="2"/>
<evidence type="ECO:0000256" key="6">
    <source>
        <dbReference type="ARBA" id="ARBA00023136"/>
    </source>
</evidence>
<dbReference type="NCBIfam" id="TIGR00254">
    <property type="entry name" value="GGDEF"/>
    <property type="match status" value="1"/>
</dbReference>
<dbReference type="Pfam" id="PF00990">
    <property type="entry name" value="GGDEF"/>
    <property type="match status" value="1"/>
</dbReference>
<dbReference type="CDD" id="cd18773">
    <property type="entry name" value="PDC1_HK_sensor"/>
    <property type="match status" value="1"/>
</dbReference>
<keyword evidence="4 8" id="KW-0812">Transmembrane</keyword>
<dbReference type="Gene3D" id="3.30.450.20">
    <property type="entry name" value="PAS domain"/>
    <property type="match status" value="1"/>
</dbReference>
<feature type="transmembrane region" description="Helical" evidence="8">
    <location>
        <begin position="292"/>
        <end position="313"/>
    </location>
</feature>
<dbReference type="SUPFAM" id="SSF55073">
    <property type="entry name" value="Nucleotide cyclase"/>
    <property type="match status" value="1"/>
</dbReference>
<dbReference type="eggNOG" id="COG3706">
    <property type="taxonomic scope" value="Bacteria"/>
</dbReference>
<dbReference type="PANTHER" id="PTHR45138">
    <property type="entry name" value="REGULATORY COMPONENTS OF SENSORY TRANSDUCTION SYSTEM"/>
    <property type="match status" value="1"/>
</dbReference>
<name>L0RF43_9BACT</name>
<dbReference type="SMART" id="SM00267">
    <property type="entry name" value="GGDEF"/>
    <property type="match status" value="1"/>
</dbReference>
<feature type="domain" description="GGDEF" evidence="9">
    <location>
        <begin position="351"/>
        <end position="483"/>
    </location>
</feature>
<keyword evidence="3" id="KW-1003">Cell membrane</keyword>
<evidence type="ECO:0000256" key="3">
    <source>
        <dbReference type="ARBA" id="ARBA00022475"/>
    </source>
</evidence>
<keyword evidence="5 8" id="KW-1133">Transmembrane helix</keyword>
<dbReference type="InterPro" id="IPR029787">
    <property type="entry name" value="Nucleotide_cyclase"/>
</dbReference>
<dbReference type="PATRIC" id="fig|1121451.3.peg.3311"/>
<comment type="subcellular location">
    <subcellularLocation>
        <location evidence="1">Cell membrane</location>
        <topology evidence="1">Multi-pass membrane protein</topology>
    </subcellularLocation>
</comment>
<reference evidence="10 11" key="1">
    <citation type="submission" date="2012-10" db="EMBL/GenBank/DDBJ databases">
        <authorList>
            <person name="Genoscope - CEA"/>
        </authorList>
    </citation>
    <scope>NUCLEOTIDE SEQUENCE [LARGE SCALE GENOMIC DNA]</scope>
    <source>
        <strain evidence="11">AM13 / DSM 14728</strain>
    </source>
</reference>
<dbReference type="Gene3D" id="3.30.70.270">
    <property type="match status" value="1"/>
</dbReference>
<dbReference type="AlphaFoldDB" id="L0RF43"/>
<proteinExistence type="predicted"/>
<comment type="catalytic activity">
    <reaction evidence="7">
        <text>2 GTP = 3',3'-c-di-GMP + 2 diphosphate</text>
        <dbReference type="Rhea" id="RHEA:24898"/>
        <dbReference type="ChEBI" id="CHEBI:33019"/>
        <dbReference type="ChEBI" id="CHEBI:37565"/>
        <dbReference type="ChEBI" id="CHEBI:58805"/>
        <dbReference type="EC" id="2.7.7.65"/>
    </reaction>
</comment>
<evidence type="ECO:0000256" key="7">
    <source>
        <dbReference type="ARBA" id="ARBA00034247"/>
    </source>
</evidence>